<dbReference type="RefSeq" id="WP_125670667.1">
    <property type="nucleotide sequence ID" value="NZ_RCOS01000053.1"/>
</dbReference>
<dbReference type="OrthoDB" id="385881at2157"/>
<comment type="caution">
    <text evidence="2">The sequence shown here is derived from an EMBL/GenBank/DDBJ whole genome shotgun (WGS) entry which is preliminary data.</text>
</comment>
<accession>A0A429GS48</accession>
<evidence type="ECO:0000313" key="2">
    <source>
        <dbReference type="EMBL" id="RSN76728.1"/>
    </source>
</evidence>
<dbReference type="AlphaFoldDB" id="A0A429GS48"/>
<dbReference type="EMBL" id="RCOS01000053">
    <property type="protein sequence ID" value="RSN76728.1"/>
    <property type="molecule type" value="Genomic_DNA"/>
</dbReference>
<name>A0A429GS48_9CREN</name>
<evidence type="ECO:0000313" key="3">
    <source>
        <dbReference type="Proteomes" id="UP000277582"/>
    </source>
</evidence>
<keyword evidence="1" id="KW-0812">Transmembrane</keyword>
<keyword evidence="1" id="KW-0472">Membrane</keyword>
<sequence length="610" mass="66918">MRKILAFLLILTVLPTLAQPRHVNPEEVTSPSIDPQFLSSFYQLISSYIMSGNLTGSSDILNHLLNITAPPDIRYILSRFHELAYSENELLRAVYSNLKLARDLALRGDLNGSAAMLNDIYRSLAEANLTYIGLEDAAREVERRVGARAGLVLTAIAKMIGNCSAGASDLNETVRLNLTKTELNLSSLRTEAWVGDSVQLFGSLRANGTGLADRKVIIVADGREVGSSLTDINGSFSFNLTVPYKYVPSILIYAIFIPNGSDSLRYRSSVSNNVTLKLKYITPYINISVEPGNVTPGGNLSVNISSSIVNLNASIYVFDMLIKRVLSYYTAIGLRVPDNISEGPYKILVLSEPSGVVGPGREEASFYVRKIGIKIDVNIPSYMLALIPYKAKICVIGEGNRSIGPYAAKLSISSLSMETLSNSTCTNLSFSLPPLFPSGSLEARVLVIPNGTEFRQDSVSTYIVAINPIMVLVALLIPIAALLAYRHYRRPKLKVKPKIEEVPEVPKAVEEEKKPSYSESLKSDDPVVKEYIRAVMLVEKATGIQLMPHHTISEYAKIVASKLGDSSELFQRLSYLAEMRLYSSAEVDPSMARSIRTQLELKLGLKLPSI</sequence>
<keyword evidence="1" id="KW-1133">Transmembrane helix</keyword>
<keyword evidence="3" id="KW-1185">Reference proteome</keyword>
<organism evidence="2 3">
    <name type="scientific">Candidatus Methanodesulfokora washburnensis</name>
    <dbReference type="NCBI Taxonomy" id="2478471"/>
    <lineage>
        <taxon>Archaea</taxon>
        <taxon>Thermoproteota</taxon>
        <taxon>Candidatus Korarchaeia</taxon>
        <taxon>Candidatus Korarchaeia incertae sedis</taxon>
        <taxon>Candidatus Methanodesulfokora</taxon>
    </lineage>
</organism>
<proteinExistence type="predicted"/>
<reference evidence="2 3" key="1">
    <citation type="submission" date="2018-10" db="EMBL/GenBank/DDBJ databases">
        <title>Co-occurring genomic capacity for anaerobic methane metabolism and dissimilatory sulfite reduction discovered in the Korarchaeota.</title>
        <authorList>
            <person name="Mckay L.J."/>
            <person name="Dlakic M."/>
            <person name="Fields M.W."/>
            <person name="Delmont T.O."/>
            <person name="Eren A.M."/>
            <person name="Jay Z.J."/>
            <person name="Klingelsmith K.B."/>
            <person name="Rusch D.B."/>
            <person name="Inskeep W.P."/>
        </authorList>
    </citation>
    <scope>NUCLEOTIDE SEQUENCE [LARGE SCALE GENOMIC DNA]</scope>
    <source>
        <strain evidence="2 3">MDKW</strain>
    </source>
</reference>
<feature type="transmembrane region" description="Helical" evidence="1">
    <location>
        <begin position="462"/>
        <end position="485"/>
    </location>
</feature>
<evidence type="ECO:0008006" key="4">
    <source>
        <dbReference type="Google" id="ProtNLM"/>
    </source>
</evidence>
<evidence type="ECO:0000256" key="1">
    <source>
        <dbReference type="SAM" id="Phobius"/>
    </source>
</evidence>
<gene>
    <name evidence="2" type="ORF">D6D85_03525</name>
</gene>
<dbReference type="Proteomes" id="UP000277582">
    <property type="component" value="Unassembled WGS sequence"/>
</dbReference>
<protein>
    <recommendedName>
        <fullName evidence="4">DUF4129 domain-containing protein</fullName>
    </recommendedName>
</protein>